<feature type="transmembrane region" description="Helical" evidence="1">
    <location>
        <begin position="25"/>
        <end position="45"/>
    </location>
</feature>
<evidence type="ECO:0000313" key="3">
    <source>
        <dbReference type="Proteomes" id="UP001301152"/>
    </source>
</evidence>
<accession>A0ABT3QB07</accession>
<dbReference type="EMBL" id="JAPIUZ010000001">
    <property type="protein sequence ID" value="MCX2562478.1"/>
    <property type="molecule type" value="Genomic_DNA"/>
</dbReference>
<keyword evidence="1" id="KW-0812">Transmembrane</keyword>
<dbReference type="Proteomes" id="UP001301152">
    <property type="component" value="Unassembled WGS sequence"/>
</dbReference>
<evidence type="ECO:0000313" key="2">
    <source>
        <dbReference type="EMBL" id="MCX2562478.1"/>
    </source>
</evidence>
<evidence type="ECO:0000256" key="1">
    <source>
        <dbReference type="SAM" id="Phobius"/>
    </source>
</evidence>
<keyword evidence="3" id="KW-1185">Reference proteome</keyword>
<protein>
    <recommendedName>
        <fullName evidence="4">Tetratricopeptide repeat-like domain-containing protein</fullName>
    </recommendedName>
</protein>
<evidence type="ECO:0008006" key="4">
    <source>
        <dbReference type="Google" id="ProtNLM"/>
    </source>
</evidence>
<keyword evidence="1" id="KW-0472">Membrane</keyword>
<proteinExistence type="predicted"/>
<reference evidence="2 3" key="1">
    <citation type="submission" date="2022-11" db="EMBL/GenBank/DDBJ databases">
        <title>Genome sequencing of Acetobacter type strain.</title>
        <authorList>
            <person name="Heo J."/>
            <person name="Lee D."/>
            <person name="Han B.-H."/>
            <person name="Hong S.-B."/>
            <person name="Kwon S.-W."/>
        </authorList>
    </citation>
    <scope>NUCLEOTIDE SEQUENCE [LARGE SCALE GENOMIC DNA]</scope>
    <source>
        <strain evidence="2 3">KACC 21253</strain>
    </source>
</reference>
<name>A0ABT3QB07_9PROT</name>
<dbReference type="RefSeq" id="WP_086554933.1">
    <property type="nucleotide sequence ID" value="NZ_JAERKX010000001.1"/>
</dbReference>
<organism evidence="2 3">
    <name type="scientific">Acetobacter thailandicus</name>
    <dbReference type="NCBI Taxonomy" id="1502842"/>
    <lineage>
        <taxon>Bacteria</taxon>
        <taxon>Pseudomonadati</taxon>
        <taxon>Pseudomonadota</taxon>
        <taxon>Alphaproteobacteria</taxon>
        <taxon>Acetobacterales</taxon>
        <taxon>Acetobacteraceae</taxon>
        <taxon>Acetobacter</taxon>
    </lineage>
</organism>
<gene>
    <name evidence="2" type="ORF">OQ497_00630</name>
</gene>
<sequence length="230" mass="24592">MAQDVFREVEDDLKAERVRKIARRYAGAGIVVAVFAVAAGVAWSWRVSGKNADLLLKTGIYLSALRQTDHISPSSAGPVALPETAQAGLISLRKLATTSPEGIKTLARLQEGGVQAAQGDIKAALTTWDLVQNDERADPLLRSLASLLWCQRQVDDGDPAMLRSRLSLLSGKDKPWSALASESLAILDLREGKVDAARKKFAALAEDQAIPSGVRSRAQAMLEVIEAPAG</sequence>
<comment type="caution">
    <text evidence="2">The sequence shown here is derived from an EMBL/GenBank/DDBJ whole genome shotgun (WGS) entry which is preliminary data.</text>
</comment>
<keyword evidence="1" id="KW-1133">Transmembrane helix</keyword>